<organism evidence="1 2">
    <name type="scientific">Trichonephila inaurata madagascariensis</name>
    <dbReference type="NCBI Taxonomy" id="2747483"/>
    <lineage>
        <taxon>Eukaryota</taxon>
        <taxon>Metazoa</taxon>
        <taxon>Ecdysozoa</taxon>
        <taxon>Arthropoda</taxon>
        <taxon>Chelicerata</taxon>
        <taxon>Arachnida</taxon>
        <taxon>Araneae</taxon>
        <taxon>Araneomorphae</taxon>
        <taxon>Entelegynae</taxon>
        <taxon>Araneoidea</taxon>
        <taxon>Nephilidae</taxon>
        <taxon>Trichonephila</taxon>
        <taxon>Trichonephila inaurata</taxon>
    </lineage>
</organism>
<reference evidence="1" key="1">
    <citation type="submission" date="2020-08" db="EMBL/GenBank/DDBJ databases">
        <title>Multicomponent nature underlies the extraordinary mechanical properties of spider dragline silk.</title>
        <authorList>
            <person name="Kono N."/>
            <person name="Nakamura H."/>
            <person name="Mori M."/>
            <person name="Yoshida Y."/>
            <person name="Ohtoshi R."/>
            <person name="Malay A.D."/>
            <person name="Moran D.A.P."/>
            <person name="Tomita M."/>
            <person name="Numata K."/>
            <person name="Arakawa K."/>
        </authorList>
    </citation>
    <scope>NUCLEOTIDE SEQUENCE</scope>
</reference>
<dbReference type="EMBL" id="BMAV01004097">
    <property type="protein sequence ID" value="GFY44194.1"/>
    <property type="molecule type" value="Genomic_DNA"/>
</dbReference>
<dbReference type="Proteomes" id="UP000886998">
    <property type="component" value="Unassembled WGS sequence"/>
</dbReference>
<evidence type="ECO:0000313" key="2">
    <source>
        <dbReference type="Proteomes" id="UP000886998"/>
    </source>
</evidence>
<sequence length="91" mass="10564">MVHDEIHDGPPISMLQTWQSRISQRYSLLVQIWDESSAKYGQALKTTPNLMSSLPNFLITPKKDFEVQFTLQKPFYFVPWVFIGVSILVHP</sequence>
<accession>A0A8X7BW65</accession>
<keyword evidence="2" id="KW-1185">Reference proteome</keyword>
<name>A0A8X7BW65_9ARAC</name>
<proteinExistence type="predicted"/>
<comment type="caution">
    <text evidence="1">The sequence shown here is derived from an EMBL/GenBank/DDBJ whole genome shotgun (WGS) entry which is preliminary data.</text>
</comment>
<dbReference type="AlphaFoldDB" id="A0A8X7BW65"/>
<gene>
    <name evidence="1" type="ORF">TNIN_57341</name>
</gene>
<protein>
    <submittedName>
        <fullName evidence="1">Uncharacterized protein</fullName>
    </submittedName>
</protein>
<evidence type="ECO:0000313" key="1">
    <source>
        <dbReference type="EMBL" id="GFY44194.1"/>
    </source>
</evidence>